<name>A0A4S8I0X3_9BACT</name>
<evidence type="ECO:0000313" key="1">
    <source>
        <dbReference type="EMBL" id="THU41535.1"/>
    </source>
</evidence>
<dbReference type="OrthoDB" id="9795634at2"/>
<dbReference type="GO" id="GO:0008168">
    <property type="term" value="F:methyltransferase activity"/>
    <property type="evidence" value="ECO:0007669"/>
    <property type="project" value="UniProtKB-KW"/>
</dbReference>
<protein>
    <submittedName>
        <fullName evidence="1">Class I SAM-dependent methyltransferase</fullName>
    </submittedName>
</protein>
<dbReference type="SUPFAM" id="SSF53335">
    <property type="entry name" value="S-adenosyl-L-methionine-dependent methyltransferases"/>
    <property type="match status" value="1"/>
</dbReference>
<dbReference type="Gene3D" id="3.40.50.150">
    <property type="entry name" value="Vaccinia Virus protein VP39"/>
    <property type="match status" value="1"/>
</dbReference>
<gene>
    <name evidence="1" type="ORF">FAM09_05360</name>
</gene>
<accession>A0A4S8I0X3</accession>
<comment type="caution">
    <text evidence="1">The sequence shown here is derived from an EMBL/GenBank/DDBJ whole genome shotgun (WGS) entry which is preliminary data.</text>
</comment>
<evidence type="ECO:0000313" key="2">
    <source>
        <dbReference type="Proteomes" id="UP000306918"/>
    </source>
</evidence>
<keyword evidence="1" id="KW-0489">Methyltransferase</keyword>
<dbReference type="RefSeq" id="WP_136576024.1">
    <property type="nucleotide sequence ID" value="NZ_STFF01000001.1"/>
</dbReference>
<dbReference type="EMBL" id="STFF01000001">
    <property type="protein sequence ID" value="THU41535.1"/>
    <property type="molecule type" value="Genomic_DNA"/>
</dbReference>
<sequence length="336" mass="38077">MKRNDANVYRCPCCLSSLSLISIKEEGDNVINGKLRCDNNHEFAIENSLPDFTWPKELANIDQQTKDLYNKLAEEYDKFASIPFQTFHTSEEEVRKDMTNRLNLQSDNKVLEIGGGDGRGALHIVKRLSKNARLYFQELSPAFLAKAHERLKEHEDIIEYSIANASYLSFPDNYFDAALHFGGINTFSEVERCLKELARVVKPGGKVVVGDEGIGPWLRNTEFGKVMINSNPLIGYEVPFKSLPVEARNVKVEWIMMGAFFLLEFTVGDGEPKANYHIPIPSERGGTHWKRYYGNLEGISDEAKKLAHEARKRSGKGMSEWLEEVVVSAAKKQLEK</sequence>
<dbReference type="Pfam" id="PF01209">
    <property type="entry name" value="Ubie_methyltran"/>
    <property type="match status" value="1"/>
</dbReference>
<dbReference type="InterPro" id="IPR029063">
    <property type="entry name" value="SAM-dependent_MTases_sf"/>
</dbReference>
<keyword evidence="2" id="KW-1185">Reference proteome</keyword>
<keyword evidence="1" id="KW-0808">Transferase</keyword>
<organism evidence="1 2">
    <name type="scientific">Niastella caeni</name>
    <dbReference type="NCBI Taxonomy" id="2569763"/>
    <lineage>
        <taxon>Bacteria</taxon>
        <taxon>Pseudomonadati</taxon>
        <taxon>Bacteroidota</taxon>
        <taxon>Chitinophagia</taxon>
        <taxon>Chitinophagales</taxon>
        <taxon>Chitinophagaceae</taxon>
        <taxon>Niastella</taxon>
    </lineage>
</organism>
<proteinExistence type="predicted"/>
<dbReference type="AlphaFoldDB" id="A0A4S8I0X3"/>
<reference evidence="1 2" key="1">
    <citation type="submission" date="2019-04" db="EMBL/GenBank/DDBJ databases">
        <title>Niastella caeni sp. nov., isolated from activated sludge.</title>
        <authorList>
            <person name="Sheng M."/>
        </authorList>
    </citation>
    <scope>NUCLEOTIDE SEQUENCE [LARGE SCALE GENOMIC DNA]</scope>
    <source>
        <strain evidence="1 2">HX-2-15</strain>
    </source>
</reference>
<dbReference type="Proteomes" id="UP000306918">
    <property type="component" value="Unassembled WGS sequence"/>
</dbReference>
<dbReference type="GO" id="GO:0032259">
    <property type="term" value="P:methylation"/>
    <property type="evidence" value="ECO:0007669"/>
    <property type="project" value="UniProtKB-KW"/>
</dbReference>
<dbReference type="PANTHER" id="PTHR42912">
    <property type="entry name" value="METHYLTRANSFERASE"/>
    <property type="match status" value="1"/>
</dbReference>
<dbReference type="InterPro" id="IPR050508">
    <property type="entry name" value="Methyltransf_Superfamily"/>
</dbReference>